<evidence type="ECO:0000256" key="8">
    <source>
        <dbReference type="ARBA" id="ARBA00022741"/>
    </source>
</evidence>
<keyword evidence="6 14" id="KW-0808">Transferase</keyword>
<dbReference type="EMBL" id="MGDD01000202">
    <property type="protein sequence ID" value="OGL44831.1"/>
    <property type="molecule type" value="Genomic_DNA"/>
</dbReference>
<dbReference type="InterPro" id="IPR027417">
    <property type="entry name" value="P-loop_NTPase"/>
</dbReference>
<evidence type="ECO:0000256" key="3">
    <source>
        <dbReference type="ARBA" id="ARBA00005842"/>
    </source>
</evidence>
<evidence type="ECO:0000256" key="1">
    <source>
        <dbReference type="ARBA" id="ARBA00001946"/>
    </source>
</evidence>
<sequence length="185" mass="20888">MTEKILLPIIAGPTACSKTEMGIKLALHMGGEIVGADSRQIYKHLDIGTAKPTMMERNLVPYHMIDFVELDQEYNVADYVQDSSGKILEIQSSSHIPILCGGTGLYIRRLIQGIFTIPEVGKEIRSQLQQLIHLKGMDYMYDQLMIVDPETASRLNKNDHIRIIRALEVYHSTGMTISKLQKHHT</sequence>
<proteinExistence type="inferred from homology"/>
<evidence type="ECO:0000256" key="11">
    <source>
        <dbReference type="ARBA" id="ARBA00049563"/>
    </source>
</evidence>
<dbReference type="GO" id="GO:0005524">
    <property type="term" value="F:ATP binding"/>
    <property type="evidence" value="ECO:0007669"/>
    <property type="project" value="UniProtKB-KW"/>
</dbReference>
<evidence type="ECO:0000256" key="7">
    <source>
        <dbReference type="ARBA" id="ARBA00022694"/>
    </source>
</evidence>
<keyword evidence="7 12" id="KW-0819">tRNA processing</keyword>
<dbReference type="PANTHER" id="PTHR11088">
    <property type="entry name" value="TRNA DIMETHYLALLYLTRANSFERASE"/>
    <property type="match status" value="1"/>
</dbReference>
<evidence type="ECO:0000256" key="6">
    <source>
        <dbReference type="ARBA" id="ARBA00022679"/>
    </source>
</evidence>
<keyword evidence="10" id="KW-0460">Magnesium</keyword>
<comment type="catalytic activity">
    <reaction evidence="11 12">
        <text>adenosine(37) in tRNA + dimethylallyl diphosphate = N(6)-dimethylallyladenosine(37) in tRNA + diphosphate</text>
        <dbReference type="Rhea" id="RHEA:26482"/>
        <dbReference type="Rhea" id="RHEA-COMP:10162"/>
        <dbReference type="Rhea" id="RHEA-COMP:10375"/>
        <dbReference type="ChEBI" id="CHEBI:33019"/>
        <dbReference type="ChEBI" id="CHEBI:57623"/>
        <dbReference type="ChEBI" id="CHEBI:74411"/>
        <dbReference type="ChEBI" id="CHEBI:74415"/>
        <dbReference type="EC" id="2.5.1.75"/>
    </reaction>
</comment>
<dbReference type="InterPro" id="IPR018022">
    <property type="entry name" value="IPT"/>
</dbReference>
<name>A0A1F7RTR6_9BACT</name>
<accession>A0A1F7RTR6</accession>
<keyword evidence="9 14" id="KW-0067">ATP-binding</keyword>
<dbReference type="AlphaFoldDB" id="A0A1F7RTR6"/>
<keyword evidence="8 14" id="KW-0547">Nucleotide-binding</keyword>
<organism evidence="15 16">
    <name type="scientific">Candidatus Schekmanbacteria bacterium RBG_13_48_7</name>
    <dbReference type="NCBI Taxonomy" id="1817878"/>
    <lineage>
        <taxon>Bacteria</taxon>
        <taxon>Candidatus Schekmaniibacteriota</taxon>
    </lineage>
</organism>
<comment type="function">
    <text evidence="2 13">Catalyzes the transfer of a dimethylallyl group onto the adenine at position 37 in tRNAs that read codons beginning with uridine, leading to the formation of N6-(dimethylallyl)adenosine (i(6)A).</text>
</comment>
<gene>
    <name evidence="15" type="ORF">A2161_05325</name>
</gene>
<evidence type="ECO:0000256" key="5">
    <source>
        <dbReference type="ARBA" id="ARBA00017477"/>
    </source>
</evidence>
<evidence type="ECO:0000256" key="2">
    <source>
        <dbReference type="ARBA" id="ARBA00003213"/>
    </source>
</evidence>
<dbReference type="Gene3D" id="3.40.50.300">
    <property type="entry name" value="P-loop containing nucleotide triphosphate hydrolases"/>
    <property type="match status" value="1"/>
</dbReference>
<dbReference type="InterPro" id="IPR039657">
    <property type="entry name" value="Dimethylallyltransferase"/>
</dbReference>
<dbReference type="GO" id="GO:0052381">
    <property type="term" value="F:tRNA dimethylallyltransferase activity"/>
    <property type="evidence" value="ECO:0007669"/>
    <property type="project" value="UniProtKB-EC"/>
</dbReference>
<evidence type="ECO:0000313" key="16">
    <source>
        <dbReference type="Proteomes" id="UP000179266"/>
    </source>
</evidence>
<evidence type="ECO:0000256" key="14">
    <source>
        <dbReference type="RuleBase" id="RU003785"/>
    </source>
</evidence>
<dbReference type="EC" id="2.5.1.75" evidence="4 12"/>
<dbReference type="PANTHER" id="PTHR11088:SF60">
    <property type="entry name" value="TRNA DIMETHYLALLYLTRANSFERASE"/>
    <property type="match status" value="1"/>
</dbReference>
<reference evidence="15 16" key="1">
    <citation type="journal article" date="2016" name="Nat. Commun.">
        <title>Thousands of microbial genomes shed light on interconnected biogeochemical processes in an aquifer system.</title>
        <authorList>
            <person name="Anantharaman K."/>
            <person name="Brown C.T."/>
            <person name="Hug L.A."/>
            <person name="Sharon I."/>
            <person name="Castelle C.J."/>
            <person name="Probst A.J."/>
            <person name="Thomas B.C."/>
            <person name="Singh A."/>
            <person name="Wilkins M.J."/>
            <person name="Karaoz U."/>
            <person name="Brodie E.L."/>
            <person name="Williams K.H."/>
            <person name="Hubbard S.S."/>
            <person name="Banfield J.F."/>
        </authorList>
    </citation>
    <scope>NUCLEOTIDE SEQUENCE [LARGE SCALE GENOMIC DNA]</scope>
</reference>
<evidence type="ECO:0000256" key="13">
    <source>
        <dbReference type="RuleBase" id="RU003784"/>
    </source>
</evidence>
<dbReference type="GO" id="GO:0006400">
    <property type="term" value="P:tRNA modification"/>
    <property type="evidence" value="ECO:0007669"/>
    <property type="project" value="TreeGrafter"/>
</dbReference>
<evidence type="ECO:0000256" key="9">
    <source>
        <dbReference type="ARBA" id="ARBA00022840"/>
    </source>
</evidence>
<evidence type="ECO:0000256" key="12">
    <source>
        <dbReference type="RuleBase" id="RU003783"/>
    </source>
</evidence>
<comment type="caution">
    <text evidence="15">The sequence shown here is derived from an EMBL/GenBank/DDBJ whole genome shotgun (WGS) entry which is preliminary data.</text>
</comment>
<comment type="cofactor">
    <cofactor evidence="1">
        <name>Mg(2+)</name>
        <dbReference type="ChEBI" id="CHEBI:18420"/>
    </cofactor>
</comment>
<evidence type="ECO:0000256" key="4">
    <source>
        <dbReference type="ARBA" id="ARBA00012665"/>
    </source>
</evidence>
<dbReference type="NCBIfam" id="TIGR00174">
    <property type="entry name" value="miaA"/>
    <property type="match status" value="1"/>
</dbReference>
<dbReference type="Pfam" id="PF01715">
    <property type="entry name" value="IPPT"/>
    <property type="match status" value="1"/>
</dbReference>
<feature type="non-terminal residue" evidence="15">
    <location>
        <position position="185"/>
    </location>
</feature>
<evidence type="ECO:0000256" key="10">
    <source>
        <dbReference type="ARBA" id="ARBA00022842"/>
    </source>
</evidence>
<dbReference type="Gene3D" id="1.10.20.140">
    <property type="match status" value="1"/>
</dbReference>
<protein>
    <recommendedName>
        <fullName evidence="5 12">tRNA dimethylallyltransferase</fullName>
        <ecNumber evidence="4 12">2.5.1.75</ecNumber>
    </recommendedName>
</protein>
<dbReference type="Proteomes" id="UP000179266">
    <property type="component" value="Unassembled WGS sequence"/>
</dbReference>
<comment type="similarity">
    <text evidence="3 14">Belongs to the IPP transferase family.</text>
</comment>
<dbReference type="SUPFAM" id="SSF52540">
    <property type="entry name" value="P-loop containing nucleoside triphosphate hydrolases"/>
    <property type="match status" value="1"/>
</dbReference>
<evidence type="ECO:0000313" key="15">
    <source>
        <dbReference type="EMBL" id="OGL44831.1"/>
    </source>
</evidence>